<evidence type="ECO:0000313" key="3">
    <source>
        <dbReference type="Ensembl" id="ENSFCTP00005048792.1"/>
    </source>
</evidence>
<gene>
    <name evidence="3" type="primary">NFAM1</name>
</gene>
<name>A0ABI7ZP30_FELCA</name>
<evidence type="ECO:0000256" key="1">
    <source>
        <dbReference type="SAM" id="MobiDB-lite"/>
    </source>
</evidence>
<keyword evidence="4" id="KW-1185">Reference proteome</keyword>
<reference evidence="3 4" key="1">
    <citation type="submission" date="2021-02" db="EMBL/GenBank/DDBJ databases">
        <title>Safari Cat Assemblies.</title>
        <authorList>
            <person name="Bredemeyer K.R."/>
            <person name="Murphy W.J."/>
        </authorList>
    </citation>
    <scope>NUCLEOTIDE SEQUENCE [LARGE SCALE GENOMIC DNA]</scope>
</reference>
<organism evidence="3 4">
    <name type="scientific">Felis catus</name>
    <name type="common">Cat</name>
    <name type="synonym">Felis silvestris catus</name>
    <dbReference type="NCBI Taxonomy" id="9685"/>
    <lineage>
        <taxon>Eukaryota</taxon>
        <taxon>Metazoa</taxon>
        <taxon>Chordata</taxon>
        <taxon>Craniata</taxon>
        <taxon>Vertebrata</taxon>
        <taxon>Euteleostomi</taxon>
        <taxon>Mammalia</taxon>
        <taxon>Eutheria</taxon>
        <taxon>Laurasiatheria</taxon>
        <taxon>Carnivora</taxon>
        <taxon>Feliformia</taxon>
        <taxon>Felidae</taxon>
        <taxon>Felinae</taxon>
        <taxon>Felis</taxon>
    </lineage>
</organism>
<accession>A0ABI7ZP30</accession>
<proteinExistence type="predicted"/>
<dbReference type="PANTHER" id="PTHR35680:SF1">
    <property type="entry name" value="NFAT ACTIVATION MOLECULE 1"/>
    <property type="match status" value="1"/>
</dbReference>
<dbReference type="Pfam" id="PF25830">
    <property type="entry name" value="Ig_NFAM1"/>
    <property type="match status" value="1"/>
</dbReference>
<dbReference type="Proteomes" id="UP000823872">
    <property type="component" value="Chromosome B4"/>
</dbReference>
<reference evidence="3" key="2">
    <citation type="submission" date="2025-08" db="UniProtKB">
        <authorList>
            <consortium name="Ensembl"/>
        </authorList>
    </citation>
    <scope>IDENTIFICATION</scope>
    <source>
        <strain evidence="3">breed Abyssinian</strain>
    </source>
</reference>
<evidence type="ECO:0000259" key="2">
    <source>
        <dbReference type="Pfam" id="PF25830"/>
    </source>
</evidence>
<feature type="region of interest" description="Disordered" evidence="1">
    <location>
        <begin position="57"/>
        <end position="109"/>
    </location>
</feature>
<dbReference type="GeneTree" id="ENSGT00390000000787"/>
<reference evidence="3" key="3">
    <citation type="submission" date="2025-09" db="UniProtKB">
        <authorList>
            <consortium name="Ensembl"/>
        </authorList>
    </citation>
    <scope>IDENTIFICATION</scope>
    <source>
        <strain evidence="3">breed Abyssinian</strain>
    </source>
</reference>
<dbReference type="InterPro" id="IPR033549">
    <property type="entry name" value="NFAM1"/>
</dbReference>
<sequence length="341" mass="36270">STLHALPACGCEHSCVVSGPCAFSASRGHVPVKAASFQADCELRGGWKTCGLSWFESSTPSTVPGPRGRCRRYHSRKDSSPQPQTTPGGGPRRRRDASRRGSWVQGQEVGPGLLSAGGQLVTHIGAPIVVSLANEAISFGCKISYPHSPELKDFTAWYFHVDLQSQRSSEKQINCSAHPVQESQMHSLKCWVTPQLPNASATGTYYCSVHWPNLIRISKGIFILVRGEAPSRALPRAKGPESSHCRVWGPGPKAGNTSSISFGKTEQGVLGEPLAAQACRHPPRFGKDRGLGWSYASGHPTGTREKPLGPGSRCPSGTTWGGGGAGHKLGCRTCVSVAARD</sequence>
<protein>
    <recommendedName>
        <fullName evidence="2">NFAM1 Ig-like domain-containing protein</fullName>
    </recommendedName>
</protein>
<dbReference type="Ensembl" id="ENSFCTT00005067947.1">
    <property type="protein sequence ID" value="ENSFCTP00005048792.1"/>
    <property type="gene ID" value="ENSFCTG00005023814.1"/>
</dbReference>
<dbReference type="InterPro" id="IPR057883">
    <property type="entry name" value="Ig_NFAM1"/>
</dbReference>
<dbReference type="PANTHER" id="PTHR35680">
    <property type="entry name" value="NFAT ACTIVATION MOLECULE 1"/>
    <property type="match status" value="1"/>
</dbReference>
<evidence type="ECO:0000313" key="4">
    <source>
        <dbReference type="Proteomes" id="UP000823872"/>
    </source>
</evidence>
<feature type="domain" description="NFAM1 Ig-like" evidence="2">
    <location>
        <begin position="118"/>
        <end position="226"/>
    </location>
</feature>